<proteinExistence type="predicted"/>
<organism evidence="1">
    <name type="scientific">hydrothermal vent metagenome</name>
    <dbReference type="NCBI Taxonomy" id="652676"/>
    <lineage>
        <taxon>unclassified sequences</taxon>
        <taxon>metagenomes</taxon>
        <taxon>ecological metagenomes</taxon>
    </lineage>
</organism>
<accession>A0A3B0YC95</accession>
<dbReference type="InterPro" id="IPR018759">
    <property type="entry name" value="BBP2_2"/>
</dbReference>
<name>A0A3B0YC95_9ZZZZ</name>
<gene>
    <name evidence="1" type="ORF">MNBD_GAMMA15-628</name>
</gene>
<sequence length="436" mass="49817">MSVNNGLFRLANLLALMLCANIAWALETDFGVAAKLEYTDNSLLEPDNEQSEWQRGGLFGFSMIENTDRVTLDAKGVAEYRDFKNNTFNNDWRGDAALTGAWHILPQQLRWEVEDYFSTLLLDSTVADTPDNQINTNVLSTGPVATFRVSSVGRAELGAHYSRFAYESRRQDSNRSQGFVRYLRRHRANLESSLNGIVEQVNFDSEDIVSDYKRTDLFIGASSSDPLNTWALNLGLSSIDKDRGDDVDGFLGRFNWRRYFRTTSYVGINAYTQYTDTGLNLLTAGQQQRVVTAASEQVSGDIFYDKRIELSYQLGSVNRSINIRAEVRDEDYETQPLDRETVGGRINLSLNRSSILTVGAFAEYRKYDYLDQNRKDDDVRAGLDLNYRLGRTLTFSGRYTYNSRESTQDTSEYRENRVLFYIYYGNDPLSYRVLPI</sequence>
<evidence type="ECO:0000313" key="1">
    <source>
        <dbReference type="EMBL" id="VAW73197.1"/>
    </source>
</evidence>
<dbReference type="AlphaFoldDB" id="A0A3B0YC95"/>
<dbReference type="Pfam" id="PF10082">
    <property type="entry name" value="BBP2_2"/>
    <property type="match status" value="1"/>
</dbReference>
<dbReference type="EMBL" id="UOFN01000013">
    <property type="protein sequence ID" value="VAW73197.1"/>
    <property type="molecule type" value="Genomic_DNA"/>
</dbReference>
<protein>
    <submittedName>
        <fullName evidence="1">Uncharacterized protein</fullName>
    </submittedName>
</protein>
<reference evidence="1" key="1">
    <citation type="submission" date="2018-06" db="EMBL/GenBank/DDBJ databases">
        <authorList>
            <person name="Zhirakovskaya E."/>
        </authorList>
    </citation>
    <scope>NUCLEOTIDE SEQUENCE</scope>
</reference>